<proteinExistence type="predicted"/>
<name>A0A9I9EM96_CUCME</name>
<dbReference type="Gramene" id="MELO3C035751.2.1">
    <property type="protein sequence ID" value="MELO3C035751.2.1"/>
    <property type="gene ID" value="MELO3C035751.2"/>
</dbReference>
<sequence>MAFLARRSDPCKRSTVHSLHLFCVGAVRMTSELQAFVQIKGDYDMITGTFYAFDFSIFGKHACLNEVSIFNSILKIYYKCQNF</sequence>
<organism evidence="1">
    <name type="scientific">Cucumis melo</name>
    <name type="common">Muskmelon</name>
    <dbReference type="NCBI Taxonomy" id="3656"/>
    <lineage>
        <taxon>Eukaryota</taxon>
        <taxon>Viridiplantae</taxon>
        <taxon>Streptophyta</taxon>
        <taxon>Embryophyta</taxon>
        <taxon>Tracheophyta</taxon>
        <taxon>Spermatophyta</taxon>
        <taxon>Magnoliopsida</taxon>
        <taxon>eudicotyledons</taxon>
        <taxon>Gunneridae</taxon>
        <taxon>Pentapetalae</taxon>
        <taxon>rosids</taxon>
        <taxon>fabids</taxon>
        <taxon>Cucurbitales</taxon>
        <taxon>Cucurbitaceae</taxon>
        <taxon>Benincaseae</taxon>
        <taxon>Cucumis</taxon>
    </lineage>
</organism>
<dbReference type="EnsemblPlants" id="MELO3C035751.2.1">
    <property type="protein sequence ID" value="MELO3C035751.2.1"/>
    <property type="gene ID" value="MELO3C035751.2"/>
</dbReference>
<protein>
    <submittedName>
        <fullName evidence="1">Uncharacterized protein</fullName>
    </submittedName>
</protein>
<evidence type="ECO:0000313" key="1">
    <source>
        <dbReference type="EnsemblPlants" id="MELO3C035751.2.1"/>
    </source>
</evidence>
<reference evidence="1" key="1">
    <citation type="submission" date="2023-03" db="UniProtKB">
        <authorList>
            <consortium name="EnsemblPlants"/>
        </authorList>
    </citation>
    <scope>IDENTIFICATION</scope>
</reference>
<dbReference type="AlphaFoldDB" id="A0A9I9EM96"/>
<accession>A0A9I9EM96</accession>